<feature type="transmembrane region" description="Helical" evidence="7">
    <location>
        <begin position="78"/>
        <end position="98"/>
    </location>
</feature>
<feature type="binding site" evidence="9">
    <location>
        <position position="229"/>
    </location>
    <ligand>
        <name>Mg(2+)</name>
        <dbReference type="ChEBI" id="CHEBI:18420"/>
    </ligand>
</feature>
<dbReference type="Proteomes" id="UP000183975">
    <property type="component" value="Unassembled WGS sequence"/>
</dbReference>
<dbReference type="GO" id="GO:0071555">
    <property type="term" value="P:cell wall organization"/>
    <property type="evidence" value="ECO:0007669"/>
    <property type="project" value="UniProtKB-KW"/>
</dbReference>
<dbReference type="NCBIfam" id="TIGR00445">
    <property type="entry name" value="mraY"/>
    <property type="match status" value="1"/>
</dbReference>
<keyword evidence="7" id="KW-0573">Peptidoglycan synthesis</keyword>
<dbReference type="PANTHER" id="PTHR22926:SF5">
    <property type="entry name" value="PHOSPHO-N-ACETYLMURAMOYL-PENTAPEPTIDE-TRANSFERASE HOMOLOG"/>
    <property type="match status" value="1"/>
</dbReference>
<dbReference type="Pfam" id="PF00953">
    <property type="entry name" value="Glycos_transf_4"/>
    <property type="match status" value="1"/>
</dbReference>
<dbReference type="GO" id="GO:0009252">
    <property type="term" value="P:peptidoglycan biosynthetic process"/>
    <property type="evidence" value="ECO:0007669"/>
    <property type="project" value="UniProtKB-UniRule"/>
</dbReference>
<keyword evidence="3 7" id="KW-0808">Transferase</keyword>
<keyword evidence="7 9" id="KW-0460">Magnesium</keyword>
<dbReference type="CDD" id="cd06852">
    <property type="entry name" value="GT_MraY"/>
    <property type="match status" value="1"/>
</dbReference>
<dbReference type="GO" id="GO:0008963">
    <property type="term" value="F:phospho-N-acetylmuramoyl-pentapeptide-transferase activity"/>
    <property type="evidence" value="ECO:0007669"/>
    <property type="project" value="UniProtKB-UniRule"/>
</dbReference>
<comment type="catalytic activity">
    <reaction evidence="7">
        <text>UDP-N-acetyl-alpha-D-muramoyl-L-alanyl-gamma-D-glutamyl-meso-2,6-diaminopimeloyl-D-alanyl-D-alanine + di-trans,octa-cis-undecaprenyl phosphate = di-trans,octa-cis-undecaprenyl diphospho-N-acetyl-alpha-D-muramoyl-L-alanyl-D-glutamyl-meso-2,6-diaminopimeloyl-D-alanyl-D-alanine + UMP</text>
        <dbReference type="Rhea" id="RHEA:28386"/>
        <dbReference type="ChEBI" id="CHEBI:57865"/>
        <dbReference type="ChEBI" id="CHEBI:60392"/>
        <dbReference type="ChEBI" id="CHEBI:61386"/>
        <dbReference type="ChEBI" id="CHEBI:61387"/>
        <dbReference type="EC" id="2.7.8.13"/>
    </reaction>
</comment>
<dbReference type="GO" id="GO:0051992">
    <property type="term" value="F:UDP-N-acetylmuramoyl-L-alanyl-D-glutamyl-meso-2,6-diaminopimelyl-D-alanyl-D-alanine:undecaprenyl-phosphate transferase activity"/>
    <property type="evidence" value="ECO:0007669"/>
    <property type="project" value="RHEA"/>
</dbReference>
<dbReference type="AlphaFoldDB" id="A0A1M6PXU4"/>
<dbReference type="PROSITE" id="PS01347">
    <property type="entry name" value="MRAY_1"/>
    <property type="match status" value="1"/>
</dbReference>
<dbReference type="EMBL" id="FRAH01000016">
    <property type="protein sequence ID" value="SHK12686.1"/>
    <property type="molecule type" value="Genomic_DNA"/>
</dbReference>
<evidence type="ECO:0000256" key="6">
    <source>
        <dbReference type="ARBA" id="ARBA00023136"/>
    </source>
</evidence>
<dbReference type="PANTHER" id="PTHR22926">
    <property type="entry name" value="PHOSPHO-N-ACETYLMURAMOYL-PENTAPEPTIDE-TRANSFERASE"/>
    <property type="match status" value="1"/>
</dbReference>
<dbReference type="PROSITE" id="PS01348">
    <property type="entry name" value="MRAY_2"/>
    <property type="match status" value="1"/>
</dbReference>
<dbReference type="RefSeq" id="WP_022364133.1">
    <property type="nucleotide sequence ID" value="NZ_FRAH01000016.1"/>
</dbReference>
<comment type="subcellular location">
    <subcellularLocation>
        <location evidence="7">Cell membrane</location>
        <topology evidence="7">Multi-pass membrane protein</topology>
    </subcellularLocation>
    <subcellularLocation>
        <location evidence="1">Membrane</location>
        <topology evidence="1">Multi-pass membrane protein</topology>
    </subcellularLocation>
</comment>
<dbReference type="HAMAP" id="MF_00038">
    <property type="entry name" value="MraY"/>
    <property type="match status" value="1"/>
</dbReference>
<keyword evidence="5 7" id="KW-1133">Transmembrane helix</keyword>
<evidence type="ECO:0000256" key="4">
    <source>
        <dbReference type="ARBA" id="ARBA00022692"/>
    </source>
</evidence>
<dbReference type="EC" id="2.7.8.13" evidence="7 8"/>
<comment type="function">
    <text evidence="7">Catalyzes the initial step of the lipid cycle reactions in the biosynthesis of the cell wall peptidoglycan: transfers peptidoglycan precursor phospho-MurNAc-pentapeptide from UDP-MurNAc-pentapeptide onto the lipid carrier undecaprenyl phosphate, yielding undecaprenyl-pyrophosphoryl-MurNAc-pentapeptide, known as lipid I.</text>
</comment>
<dbReference type="InterPro" id="IPR003524">
    <property type="entry name" value="PNAcMuramoyl-5peptid_Trfase"/>
</dbReference>
<comment type="pathway">
    <text evidence="7">Cell wall biogenesis; peptidoglycan biosynthesis.</text>
</comment>
<feature type="transmembrane region" description="Helical" evidence="7">
    <location>
        <begin position="6"/>
        <end position="30"/>
    </location>
</feature>
<reference evidence="10 11" key="1">
    <citation type="submission" date="2016-11" db="EMBL/GenBank/DDBJ databases">
        <authorList>
            <person name="Jaros S."/>
            <person name="Januszkiewicz K."/>
            <person name="Wedrychowicz H."/>
        </authorList>
    </citation>
    <scope>NUCLEOTIDE SEQUENCE [LARGE SCALE GENOMIC DNA]</scope>
    <source>
        <strain evidence="10 11">DSM 14214</strain>
    </source>
</reference>
<evidence type="ECO:0000256" key="1">
    <source>
        <dbReference type="ARBA" id="ARBA00004141"/>
    </source>
</evidence>
<keyword evidence="7 9" id="KW-0479">Metal-binding</keyword>
<evidence type="ECO:0000313" key="11">
    <source>
        <dbReference type="Proteomes" id="UP000183975"/>
    </source>
</evidence>
<feature type="transmembrane region" description="Helical" evidence="7">
    <location>
        <begin position="51"/>
        <end position="72"/>
    </location>
</feature>
<keyword evidence="7" id="KW-1003">Cell membrane</keyword>
<keyword evidence="6 7" id="KW-0472">Membrane</keyword>
<comment type="cofactor">
    <cofactor evidence="7 9">
        <name>Mg(2+)</name>
        <dbReference type="ChEBI" id="CHEBI:18420"/>
    </cofactor>
</comment>
<feature type="transmembrane region" description="Helical" evidence="7">
    <location>
        <begin position="177"/>
        <end position="195"/>
    </location>
</feature>
<dbReference type="GO" id="GO:0046872">
    <property type="term" value="F:metal ion binding"/>
    <property type="evidence" value="ECO:0007669"/>
    <property type="project" value="UniProtKB-KW"/>
</dbReference>
<dbReference type="InterPro" id="IPR000715">
    <property type="entry name" value="Glycosyl_transferase_4"/>
</dbReference>
<protein>
    <recommendedName>
        <fullName evidence="7 8">Phospho-N-acetylmuramoyl-pentapeptide-transferase</fullName>
        <ecNumber evidence="7 8">2.7.8.13</ecNumber>
    </recommendedName>
    <alternativeName>
        <fullName evidence="7">UDP-MurNAc-pentapeptide phosphotransferase</fullName>
    </alternativeName>
</protein>
<name>A0A1M6PXU4_9FIRM</name>
<keyword evidence="7" id="KW-0132">Cell division</keyword>
<keyword evidence="11" id="KW-1185">Reference proteome</keyword>
<dbReference type="GO" id="GO:0051301">
    <property type="term" value="P:cell division"/>
    <property type="evidence" value="ECO:0007669"/>
    <property type="project" value="UniProtKB-KW"/>
</dbReference>
<keyword evidence="7" id="KW-0133">Cell shape</keyword>
<feature type="transmembrane region" description="Helical" evidence="7">
    <location>
        <begin position="150"/>
        <end position="170"/>
    </location>
</feature>
<dbReference type="Pfam" id="PF10555">
    <property type="entry name" value="MraY_sig1"/>
    <property type="match status" value="1"/>
</dbReference>
<evidence type="ECO:0000256" key="7">
    <source>
        <dbReference type="HAMAP-Rule" id="MF_00038"/>
    </source>
</evidence>
<dbReference type="UniPathway" id="UPA00219"/>
<feature type="transmembrane region" description="Helical" evidence="7">
    <location>
        <begin position="233"/>
        <end position="261"/>
    </location>
</feature>
<dbReference type="GO" id="GO:0008360">
    <property type="term" value="P:regulation of cell shape"/>
    <property type="evidence" value="ECO:0007669"/>
    <property type="project" value="UniProtKB-KW"/>
</dbReference>
<sequence>MGSLEQAVYAILIAFVIGVILCPILIPVLHKMKFGQNVRDDGPQTHLQKQGTPTMGGIAFLIAFVVASFFFLKGNTDGIAVVLMTLCYGIIGFLDDYIKVVKKRSLGLRAWQKLALQLIVTAVFCWYVMMKSGIGTAIYIPFTNGMELDLGILFVPFLFIAVLGTVNGVNLTDGLDGLAGGVTLIVAAFFMIVSWAAGSMISPVCGAIVGALLAFLLFNCYPAKVFMGDTGSLALGGFVAATAFVLKMPIFIVIVGFVYLWESITVMLQVGWFKITKRKYGEGRRLFKMAPFHHHLEQCGWRETKVVTLFYVVTALLCLLGFLGSKAMF</sequence>
<keyword evidence="7" id="KW-0961">Cell wall biogenesis/degradation</keyword>
<evidence type="ECO:0000313" key="10">
    <source>
        <dbReference type="EMBL" id="SHK12686.1"/>
    </source>
</evidence>
<evidence type="ECO:0000256" key="8">
    <source>
        <dbReference type="NCBIfam" id="TIGR00445"/>
    </source>
</evidence>
<organism evidence="10 11">
    <name type="scientific">Anaerotignum lactatifermentans DSM 14214</name>
    <dbReference type="NCBI Taxonomy" id="1121323"/>
    <lineage>
        <taxon>Bacteria</taxon>
        <taxon>Bacillati</taxon>
        <taxon>Bacillota</taxon>
        <taxon>Clostridia</taxon>
        <taxon>Lachnospirales</taxon>
        <taxon>Anaerotignaceae</taxon>
        <taxon>Anaerotignum</taxon>
    </lineage>
</organism>
<feature type="transmembrane region" description="Helical" evidence="7">
    <location>
        <begin position="306"/>
        <end position="324"/>
    </location>
</feature>
<evidence type="ECO:0000256" key="3">
    <source>
        <dbReference type="ARBA" id="ARBA00022679"/>
    </source>
</evidence>
<dbReference type="GeneID" id="78176775"/>
<gene>
    <name evidence="7" type="primary">mraY</name>
    <name evidence="10" type="ORF">SAMN02745138_01201</name>
</gene>
<feature type="transmembrane region" description="Helical" evidence="7">
    <location>
        <begin position="201"/>
        <end position="221"/>
    </location>
</feature>
<evidence type="ECO:0000256" key="9">
    <source>
        <dbReference type="PIRSR" id="PIRSR600715-1"/>
    </source>
</evidence>
<keyword evidence="7" id="KW-0131">Cell cycle</keyword>
<keyword evidence="4 7" id="KW-0812">Transmembrane</keyword>
<feature type="transmembrane region" description="Helical" evidence="7">
    <location>
        <begin position="110"/>
        <end position="130"/>
    </location>
</feature>
<feature type="binding site" evidence="9">
    <location>
        <position position="170"/>
    </location>
    <ligand>
        <name>Mg(2+)</name>
        <dbReference type="ChEBI" id="CHEBI:18420"/>
    </ligand>
</feature>
<dbReference type="InterPro" id="IPR018480">
    <property type="entry name" value="PNAcMuramoyl-5peptid_Trfase_CS"/>
</dbReference>
<dbReference type="GO" id="GO:0005886">
    <property type="term" value="C:plasma membrane"/>
    <property type="evidence" value="ECO:0007669"/>
    <property type="project" value="UniProtKB-SubCell"/>
</dbReference>
<comment type="similarity">
    <text evidence="2 7">Belongs to the glycosyltransferase 4 family. MraY subfamily.</text>
</comment>
<accession>A0A1M6PXU4</accession>
<proteinExistence type="inferred from homology"/>
<evidence type="ECO:0000256" key="5">
    <source>
        <dbReference type="ARBA" id="ARBA00022989"/>
    </source>
</evidence>
<evidence type="ECO:0000256" key="2">
    <source>
        <dbReference type="ARBA" id="ARBA00005583"/>
    </source>
</evidence>